<dbReference type="EMBL" id="UINC01001589">
    <property type="protein sequence ID" value="SUZ84298.1"/>
    <property type="molecule type" value="Genomic_DNA"/>
</dbReference>
<dbReference type="GO" id="GO:0006629">
    <property type="term" value="P:lipid metabolic process"/>
    <property type="evidence" value="ECO:0007669"/>
    <property type="project" value="InterPro"/>
</dbReference>
<dbReference type="PANTHER" id="PTHR46211">
    <property type="entry name" value="GLYCEROPHOSPHORYL DIESTER PHOSPHODIESTERASE"/>
    <property type="match status" value="1"/>
</dbReference>
<accession>A0A381R0E5</accession>
<name>A0A381R0E5_9ZZZZ</name>
<dbReference type="Gene3D" id="3.20.20.190">
    <property type="entry name" value="Phosphatidylinositol (PI) phosphodiesterase"/>
    <property type="match status" value="1"/>
</dbReference>
<proteinExistence type="predicted"/>
<dbReference type="PROSITE" id="PS50007">
    <property type="entry name" value="PIPLC_X_DOMAIN"/>
    <property type="match status" value="1"/>
</dbReference>
<dbReference type="Pfam" id="PF03009">
    <property type="entry name" value="GDPD"/>
    <property type="match status" value="1"/>
</dbReference>
<organism evidence="2">
    <name type="scientific">marine metagenome</name>
    <dbReference type="NCBI Taxonomy" id="408172"/>
    <lineage>
        <taxon>unclassified sequences</taxon>
        <taxon>metagenomes</taxon>
        <taxon>ecological metagenomes</taxon>
    </lineage>
</organism>
<sequence length="338" mass="38713">MTLIHRSNSTKFYFFICSILLCISCNKDITYLDAQGHRGARGLFPENTIEGFRRTIDLGISTLELDIVITKDHVPIVYHDFYINPHLCLDTNGDSIDSKNSSLIYDNTLKEIKKYDCGSLNPNINRFPEPPRINIPGEKIPTLYEVFDLITEYPNRNIWLNIEIKFNPEKELTAPINIFVNEVIKVVNTYNSTNNVNIQSFDWKILEIVKSIDSTILTAGLLDYSTIKSLNDSIPSPWLNGIHFENTGGTSLSILNEAKRYIDIFSPNWKLIMPNNAIYLGNSVTELQNNGYTVIPWTINRTDIMLQLIEEKVDGIITDYPDSLLFLMNKMNIHLKKN</sequence>
<dbReference type="PANTHER" id="PTHR46211:SF14">
    <property type="entry name" value="GLYCEROPHOSPHODIESTER PHOSPHODIESTERASE"/>
    <property type="match status" value="1"/>
</dbReference>
<evidence type="ECO:0000259" key="1">
    <source>
        <dbReference type="PROSITE" id="PS51704"/>
    </source>
</evidence>
<evidence type="ECO:0000313" key="2">
    <source>
        <dbReference type="EMBL" id="SUZ84298.1"/>
    </source>
</evidence>
<dbReference type="InterPro" id="IPR017946">
    <property type="entry name" value="PLC-like_Pdiesterase_TIM-brl"/>
</dbReference>
<reference evidence="2" key="1">
    <citation type="submission" date="2018-05" db="EMBL/GenBank/DDBJ databases">
        <authorList>
            <person name="Lanie J.A."/>
            <person name="Ng W.-L."/>
            <person name="Kazmierczak K.M."/>
            <person name="Andrzejewski T.M."/>
            <person name="Davidsen T.M."/>
            <person name="Wayne K.J."/>
            <person name="Tettelin H."/>
            <person name="Glass J.I."/>
            <person name="Rusch D."/>
            <person name="Podicherti R."/>
            <person name="Tsui H.-C.T."/>
            <person name="Winkler M.E."/>
        </authorList>
    </citation>
    <scope>NUCLEOTIDE SEQUENCE</scope>
</reference>
<gene>
    <name evidence="2" type="ORF">METZ01_LOCUS37152</name>
</gene>
<dbReference type="InterPro" id="IPR030395">
    <property type="entry name" value="GP_PDE_dom"/>
</dbReference>
<dbReference type="AlphaFoldDB" id="A0A381R0E5"/>
<protein>
    <recommendedName>
        <fullName evidence="1">GP-PDE domain-containing protein</fullName>
    </recommendedName>
</protein>
<dbReference type="GO" id="GO:0008081">
    <property type="term" value="F:phosphoric diester hydrolase activity"/>
    <property type="evidence" value="ECO:0007669"/>
    <property type="project" value="InterPro"/>
</dbReference>
<dbReference type="PROSITE" id="PS51704">
    <property type="entry name" value="GP_PDE"/>
    <property type="match status" value="1"/>
</dbReference>
<dbReference type="SUPFAM" id="SSF51695">
    <property type="entry name" value="PLC-like phosphodiesterases"/>
    <property type="match status" value="1"/>
</dbReference>
<feature type="domain" description="GP-PDE" evidence="1">
    <location>
        <begin position="32"/>
        <end position="328"/>
    </location>
</feature>